<dbReference type="AlphaFoldDB" id="Q4V1W4"/>
<geneLocation type="plasmid" evidence="1 2">
    <name>pE33L466</name>
</geneLocation>
<proteinExistence type="predicted"/>
<organism evidence="1 2">
    <name type="scientific">Bacillus cereus (strain ZK / E33L)</name>
    <dbReference type="NCBI Taxonomy" id="288681"/>
    <lineage>
        <taxon>Bacteria</taxon>
        <taxon>Bacillati</taxon>
        <taxon>Bacillota</taxon>
        <taxon>Bacilli</taxon>
        <taxon>Bacillales</taxon>
        <taxon>Bacillaceae</taxon>
        <taxon>Bacillus</taxon>
        <taxon>Bacillus cereus group</taxon>
    </lineage>
</organism>
<evidence type="ECO:0000313" key="1">
    <source>
        <dbReference type="EMBL" id="AAY60293.1"/>
    </source>
</evidence>
<sequence>MQSLCINHFLALWNYTYKETEKGLTYPSCSAKLTQLKKETRYNLVKGNRLYCSSIHIKKPRRCFFTFFQETK</sequence>
<keyword evidence="1" id="KW-0614">Plasmid</keyword>
<accession>Q4V1W4</accession>
<protein>
    <submittedName>
        <fullName evidence="1">Uncharacterized protein</fullName>
    </submittedName>
</protein>
<reference evidence="2" key="1">
    <citation type="journal article" date="2006" name="J. Bacteriol.">
        <title>Pathogenomic sequence analysis of Bacillus cereus and Bacillus thuringiensis isolates closely related to Bacillus anthracis.</title>
        <authorList>
            <person name="Han C.S."/>
            <person name="Xie G."/>
            <person name="Challacombe J.F."/>
            <person name="Altherr M.R."/>
            <person name="Bhotika S.S."/>
            <person name="Brown N."/>
            <person name="Bruce D."/>
            <person name="Campbell C.S."/>
            <person name="Campbell M.L."/>
            <person name="Chen J."/>
            <person name="Chertkov O."/>
            <person name="Cleland C."/>
            <person name="Dimitrijevic M."/>
            <person name="Doggett N.A."/>
            <person name="Fawcett J.J."/>
            <person name="Glavina T."/>
            <person name="Goodwin L.A."/>
            <person name="Green L.D."/>
            <person name="Hill K.K."/>
            <person name="Hitchcock P."/>
            <person name="Jackson P.J."/>
            <person name="Keim P."/>
            <person name="Kewalramani A.R."/>
            <person name="Longmire J."/>
            <person name="Lucas S."/>
            <person name="Malfatti S."/>
            <person name="McMurry K."/>
            <person name="Meincke L.J."/>
            <person name="Misra M."/>
            <person name="Moseman B.L."/>
            <person name="Mundt M."/>
            <person name="Munk A.C."/>
            <person name="Okinaka R.T."/>
            <person name="Parson-Quintana B."/>
            <person name="Reilly L.P."/>
            <person name="Richardson P."/>
            <person name="Robinson D.L."/>
            <person name="Rubin E."/>
            <person name="Saunders E."/>
            <person name="Tapia R."/>
            <person name="Tesmer J.G."/>
            <person name="Thayer N."/>
            <person name="Thompson L.S."/>
            <person name="Tice H."/>
            <person name="Ticknor L.O."/>
            <person name="Wills P.L."/>
            <person name="Brettin T.S."/>
            <person name="Gilna P."/>
        </authorList>
    </citation>
    <scope>NUCLEOTIDE SEQUENCE [LARGE SCALE GENOMIC DNA]</scope>
    <source>
        <strain evidence="2">ZK / E33L</strain>
        <plasmid evidence="2">pE33L466</plasmid>
    </source>
</reference>
<dbReference type="KEGG" id="bcz:pE33L466_0133"/>
<name>Q4V1W4_BACCZ</name>
<gene>
    <name evidence="1" type="ordered locus">pE33L466_0133</name>
</gene>
<evidence type="ECO:0000313" key="2">
    <source>
        <dbReference type="Proteomes" id="UP000002612"/>
    </source>
</evidence>
<dbReference type="EMBL" id="CP000040">
    <property type="protein sequence ID" value="AAY60293.1"/>
    <property type="molecule type" value="Genomic_DNA"/>
</dbReference>
<dbReference type="Proteomes" id="UP000002612">
    <property type="component" value="Plasmid pE33L466"/>
</dbReference>